<dbReference type="GO" id="GO:0006351">
    <property type="term" value="P:DNA-templated transcription"/>
    <property type="evidence" value="ECO:0007669"/>
    <property type="project" value="InterPro"/>
</dbReference>
<feature type="region of interest" description="Disordered" evidence="2">
    <location>
        <begin position="1"/>
        <end position="52"/>
    </location>
</feature>
<accession>A0A3D8QJW1</accession>
<feature type="region of interest" description="Disordered" evidence="2">
    <location>
        <begin position="713"/>
        <end position="734"/>
    </location>
</feature>
<dbReference type="OrthoDB" id="3266505at2759"/>
<keyword evidence="1" id="KW-0539">Nucleus</keyword>
<feature type="region of interest" description="Disordered" evidence="2">
    <location>
        <begin position="555"/>
        <end position="607"/>
    </location>
</feature>
<organism evidence="4 5">
    <name type="scientific">Coleophoma cylindrospora</name>
    <dbReference type="NCBI Taxonomy" id="1849047"/>
    <lineage>
        <taxon>Eukaryota</taxon>
        <taxon>Fungi</taxon>
        <taxon>Dikarya</taxon>
        <taxon>Ascomycota</taxon>
        <taxon>Pezizomycotina</taxon>
        <taxon>Leotiomycetes</taxon>
        <taxon>Helotiales</taxon>
        <taxon>Dermateaceae</taxon>
        <taxon>Coleophoma</taxon>
    </lineage>
</organism>
<dbReference type="GO" id="GO:0003700">
    <property type="term" value="F:DNA-binding transcription factor activity"/>
    <property type="evidence" value="ECO:0007669"/>
    <property type="project" value="InterPro"/>
</dbReference>
<comment type="caution">
    <text evidence="4">The sequence shown here is derived from an EMBL/GenBank/DDBJ whole genome shotgun (WGS) entry which is preliminary data.</text>
</comment>
<sequence>MDHLTPKTTTSSTRRRRRSSSSNSNVSETPKEFGQMRQHRDPRSGSVSASFVGSGSGIHFVRTVRRAFNKSNATRPVNVEASDDELVPGEDDRLNNPTTLWNDHEVQSLEPGGPRSCSFEDLVRWTRPYFDFWHPLFPFLHAPTVLESMENLAENGPAGISLFEMIIIRAVMSISLGDRRQMPQVEGLTVPPAHLIFQSINDAILATQSMMILPSGLGQLQAILSVQLFLISMLGLNAASRMGGLVIRMVYHLGLHRCPARYKQFSAIEIELRRRVFWAVYCIERYLAQALGTPLDLRDDDTDVCHHDKELHRPSGTSAITNPAGHLLLPTFFAKHGKIKGLILELRNKSISSRRTDPDDVAYIDAEILRWWNEAQDLLDPLSSDELIWGMTTTTTSANASNFSLKPLHSLLLLVQKHESVILLNRPIISSGGNTAPFSVAMQKCIGASKAIIHNLYSHLVRESQRQGSEDGRVSDPLIWPGFVGMVWQSALILLYGASGGFYSVLVAQRDANRAVAILENLTLRGSFWPGSCAAAIKELQSALNRRTIAPVHNTQSTPIVVPSSHGNGEAVNEAHTTPRADYARRRNRKRGGSRASRPPYPQVPRREHDCMLQPANDNAIESSPAATITSFSHAETPPQGNLPVDAVWPGVPSSYVGTSTTNNHASFIGHNLWTGTDSNMEGFQDLGNEMYDLFQLMDTSYLVGDHQMPFQSDILSDPRFPHQSPGQYPPENH</sequence>
<dbReference type="PANTHER" id="PTHR46910">
    <property type="entry name" value="TRANSCRIPTION FACTOR PDR1"/>
    <property type="match status" value="1"/>
</dbReference>
<dbReference type="CDD" id="cd12148">
    <property type="entry name" value="fungal_TF_MHR"/>
    <property type="match status" value="1"/>
</dbReference>
<dbReference type="SMART" id="SM00906">
    <property type="entry name" value="Fungal_trans"/>
    <property type="match status" value="1"/>
</dbReference>
<dbReference type="PANTHER" id="PTHR46910:SF9">
    <property type="entry name" value="MISCELLANEOUS ZN(II)2CYS6 TRANSCRIPTION FACTOR (EUROFUNG)"/>
    <property type="match status" value="1"/>
</dbReference>
<feature type="domain" description="Xylanolytic transcriptional activator regulatory" evidence="3">
    <location>
        <begin position="239"/>
        <end position="311"/>
    </location>
</feature>
<evidence type="ECO:0000256" key="1">
    <source>
        <dbReference type="ARBA" id="ARBA00023242"/>
    </source>
</evidence>
<dbReference type="STRING" id="1849047.A0A3D8QJW1"/>
<name>A0A3D8QJW1_9HELO</name>
<dbReference type="AlphaFoldDB" id="A0A3D8QJW1"/>
<dbReference type="InterPro" id="IPR050987">
    <property type="entry name" value="AtrR-like"/>
</dbReference>
<dbReference type="InterPro" id="IPR007219">
    <property type="entry name" value="XnlR_reg_dom"/>
</dbReference>
<evidence type="ECO:0000313" key="4">
    <source>
        <dbReference type="EMBL" id="RDW61960.1"/>
    </source>
</evidence>
<dbReference type="GO" id="GO:0003677">
    <property type="term" value="F:DNA binding"/>
    <property type="evidence" value="ECO:0007669"/>
    <property type="project" value="InterPro"/>
</dbReference>
<evidence type="ECO:0000259" key="3">
    <source>
        <dbReference type="SMART" id="SM00906"/>
    </source>
</evidence>
<dbReference type="Proteomes" id="UP000256645">
    <property type="component" value="Unassembled WGS sequence"/>
</dbReference>
<protein>
    <recommendedName>
        <fullName evidence="3">Xylanolytic transcriptional activator regulatory domain-containing protein</fullName>
    </recommendedName>
</protein>
<keyword evidence="5" id="KW-1185">Reference proteome</keyword>
<dbReference type="GO" id="GO:0008270">
    <property type="term" value="F:zinc ion binding"/>
    <property type="evidence" value="ECO:0007669"/>
    <property type="project" value="InterPro"/>
</dbReference>
<evidence type="ECO:0000313" key="5">
    <source>
        <dbReference type="Proteomes" id="UP000256645"/>
    </source>
</evidence>
<dbReference type="EMBL" id="PDLM01000014">
    <property type="protein sequence ID" value="RDW61960.1"/>
    <property type="molecule type" value="Genomic_DNA"/>
</dbReference>
<reference evidence="4 5" key="1">
    <citation type="journal article" date="2018" name="IMA Fungus">
        <title>IMA Genome-F 9: Draft genome sequence of Annulohypoxylon stygium, Aspergillus mulundensis, Berkeleyomyces basicola (syn. Thielaviopsis basicola), Ceratocystis smalleyi, two Cercospora beticola strains, Coleophoma cylindrospora, Fusarium fracticaudum, Phialophora cf. hyalina, and Morchella septimelata.</title>
        <authorList>
            <person name="Wingfield B.D."/>
            <person name="Bills G.F."/>
            <person name="Dong Y."/>
            <person name="Huang W."/>
            <person name="Nel W.J."/>
            <person name="Swalarsk-Parry B.S."/>
            <person name="Vaghefi N."/>
            <person name="Wilken P.M."/>
            <person name="An Z."/>
            <person name="de Beer Z.W."/>
            <person name="De Vos L."/>
            <person name="Chen L."/>
            <person name="Duong T.A."/>
            <person name="Gao Y."/>
            <person name="Hammerbacher A."/>
            <person name="Kikkert J.R."/>
            <person name="Li Y."/>
            <person name="Li H."/>
            <person name="Li K."/>
            <person name="Li Q."/>
            <person name="Liu X."/>
            <person name="Ma X."/>
            <person name="Naidoo K."/>
            <person name="Pethybridge S.J."/>
            <person name="Sun J."/>
            <person name="Steenkamp E.T."/>
            <person name="van der Nest M.A."/>
            <person name="van Wyk S."/>
            <person name="Wingfield M.J."/>
            <person name="Xiong C."/>
            <person name="Yue Q."/>
            <person name="Zhang X."/>
        </authorList>
    </citation>
    <scope>NUCLEOTIDE SEQUENCE [LARGE SCALE GENOMIC DNA]</scope>
    <source>
        <strain evidence="4 5">BP6252</strain>
    </source>
</reference>
<gene>
    <name evidence="4" type="ORF">BP6252_11393</name>
</gene>
<proteinExistence type="predicted"/>
<feature type="region of interest" description="Disordered" evidence="2">
    <location>
        <begin position="75"/>
        <end position="99"/>
    </location>
</feature>
<dbReference type="Pfam" id="PF04082">
    <property type="entry name" value="Fungal_trans"/>
    <property type="match status" value="1"/>
</dbReference>
<evidence type="ECO:0000256" key="2">
    <source>
        <dbReference type="SAM" id="MobiDB-lite"/>
    </source>
</evidence>